<dbReference type="Proteomes" id="UP001213000">
    <property type="component" value="Unassembled WGS sequence"/>
</dbReference>
<keyword evidence="9" id="KW-1185">Reference proteome</keyword>
<feature type="transmembrane region" description="Helical" evidence="6">
    <location>
        <begin position="309"/>
        <end position="336"/>
    </location>
</feature>
<keyword evidence="4 6" id="KW-0472">Membrane</keyword>
<evidence type="ECO:0000256" key="5">
    <source>
        <dbReference type="SAM" id="MobiDB-lite"/>
    </source>
</evidence>
<comment type="caution">
    <text evidence="8">The sequence shown here is derived from an EMBL/GenBank/DDBJ whole genome shotgun (WGS) entry which is preliminary data.</text>
</comment>
<feature type="transmembrane region" description="Helical" evidence="6">
    <location>
        <begin position="150"/>
        <end position="168"/>
    </location>
</feature>
<evidence type="ECO:0000256" key="6">
    <source>
        <dbReference type="SAM" id="Phobius"/>
    </source>
</evidence>
<evidence type="ECO:0000313" key="8">
    <source>
        <dbReference type="EMBL" id="KAJ3568357.1"/>
    </source>
</evidence>
<proteinExistence type="predicted"/>
<sequence length="556" mass="62757">MATLDYIEVPSCATRLEDSEGIQPAHKIITTLPQPDPAENTGGRHQRSNSNASPTGFTATPMAFIPQILMGSIPTVPVTGPMSPQAPTNPRKKMEPEKVTLLSSRDPLSLPIMTNNFKRFVAKVGPVFWLQDCIEEILFWKRGWRRTTSWMALYAFLCSWHTISSALVQTNELLGYFPRMILLIPHAIFIGIILSSYPYQSSPDPFTSTYDTPPVPTQPAEGTAAWQANLQGIQNLMGFVSDMITLAQPYTYHLSLTPQHLTSSTSDISPHASSTTRSPYTPHFLTLLVVTFFPLLILIHLPTFPIREVALVAGLVPFLFTHPITLSLAPSLLHYLHSEIPILVQRYERLLARIDPSLPKWARMPAQTIVERLIDNDRLPDEIWRSETREVELFENERYEGTLPVTESTGQGWNKANLKPGERSPWTRGRDGWTGIGPEDEIRSVLRPLPNPPLCLIYPIPLCCYVEIMLMNSMYSSNLTFSLAPKWRFIPTEDWRKDLTGEWAECGGADEDGWVYSNDAWLGPRPRPYSAGSGSVTRRRRWVRRIWYDGNGTSDV</sequence>
<evidence type="ECO:0000259" key="7">
    <source>
        <dbReference type="Pfam" id="PF06398"/>
    </source>
</evidence>
<evidence type="ECO:0000256" key="1">
    <source>
        <dbReference type="ARBA" id="ARBA00004141"/>
    </source>
</evidence>
<feature type="transmembrane region" description="Helical" evidence="6">
    <location>
        <begin position="284"/>
        <end position="303"/>
    </location>
</feature>
<evidence type="ECO:0000256" key="4">
    <source>
        <dbReference type="ARBA" id="ARBA00023136"/>
    </source>
</evidence>
<dbReference type="Pfam" id="PF06398">
    <property type="entry name" value="Pex24p"/>
    <property type="match status" value="1"/>
</dbReference>
<dbReference type="PANTHER" id="PTHR28304">
    <property type="entry name" value="PEROXISOMAL MEMBRANE PROTEIN PEX29"/>
    <property type="match status" value="1"/>
</dbReference>
<accession>A0AAD5YUA6</accession>
<evidence type="ECO:0000256" key="3">
    <source>
        <dbReference type="ARBA" id="ARBA00022989"/>
    </source>
</evidence>
<protein>
    <recommendedName>
        <fullName evidence="7">TECPR1-like DysF domain-containing protein</fullName>
    </recommendedName>
</protein>
<dbReference type="PANTHER" id="PTHR28304:SF2">
    <property type="entry name" value="PEROXISOMAL MEMBRANE PROTEIN PEX29"/>
    <property type="match status" value="1"/>
</dbReference>
<name>A0AAD5YUA6_9AGAR</name>
<dbReference type="AlphaFoldDB" id="A0AAD5YUA6"/>
<feature type="domain" description="TECPR1-like DysF" evidence="7">
    <location>
        <begin position="107"/>
        <end position="544"/>
    </location>
</feature>
<reference evidence="8" key="1">
    <citation type="submission" date="2022-07" db="EMBL/GenBank/DDBJ databases">
        <title>Genome Sequence of Leucocoprinus birnbaumii.</title>
        <authorList>
            <person name="Buettner E."/>
        </authorList>
    </citation>
    <scope>NUCLEOTIDE SEQUENCE</scope>
    <source>
        <strain evidence="8">VT141</strain>
    </source>
</reference>
<gene>
    <name evidence="8" type="ORF">NP233_g5764</name>
</gene>
<feature type="transmembrane region" description="Helical" evidence="6">
    <location>
        <begin position="180"/>
        <end position="199"/>
    </location>
</feature>
<evidence type="ECO:0000256" key="2">
    <source>
        <dbReference type="ARBA" id="ARBA00022692"/>
    </source>
</evidence>
<keyword evidence="3 6" id="KW-1133">Transmembrane helix</keyword>
<keyword evidence="2 6" id="KW-0812">Transmembrane</keyword>
<dbReference type="EMBL" id="JANIEX010000350">
    <property type="protein sequence ID" value="KAJ3568357.1"/>
    <property type="molecule type" value="Genomic_DNA"/>
</dbReference>
<comment type="subcellular location">
    <subcellularLocation>
        <location evidence="1">Membrane</location>
        <topology evidence="1">Multi-pass membrane protein</topology>
    </subcellularLocation>
</comment>
<dbReference type="GO" id="GO:0005778">
    <property type="term" value="C:peroxisomal membrane"/>
    <property type="evidence" value="ECO:0007669"/>
    <property type="project" value="UniProtKB-ARBA"/>
</dbReference>
<feature type="compositionally biased region" description="Polar residues" evidence="5">
    <location>
        <begin position="405"/>
        <end position="414"/>
    </location>
</feature>
<evidence type="ECO:0000313" key="9">
    <source>
        <dbReference type="Proteomes" id="UP001213000"/>
    </source>
</evidence>
<dbReference type="GO" id="GO:0007031">
    <property type="term" value="P:peroxisome organization"/>
    <property type="evidence" value="ECO:0007669"/>
    <property type="project" value="TreeGrafter"/>
</dbReference>
<dbReference type="InterPro" id="IPR052816">
    <property type="entry name" value="Peroxisomal_Membrane_PEX28-32"/>
</dbReference>
<feature type="region of interest" description="Disordered" evidence="5">
    <location>
        <begin position="405"/>
        <end position="432"/>
    </location>
</feature>
<dbReference type="InterPro" id="IPR010482">
    <property type="entry name" value="TECPR1-like_DysF"/>
</dbReference>
<feature type="region of interest" description="Disordered" evidence="5">
    <location>
        <begin position="31"/>
        <end position="56"/>
    </location>
</feature>
<organism evidence="8 9">
    <name type="scientific">Leucocoprinus birnbaumii</name>
    <dbReference type="NCBI Taxonomy" id="56174"/>
    <lineage>
        <taxon>Eukaryota</taxon>
        <taxon>Fungi</taxon>
        <taxon>Dikarya</taxon>
        <taxon>Basidiomycota</taxon>
        <taxon>Agaricomycotina</taxon>
        <taxon>Agaricomycetes</taxon>
        <taxon>Agaricomycetidae</taxon>
        <taxon>Agaricales</taxon>
        <taxon>Agaricineae</taxon>
        <taxon>Agaricaceae</taxon>
        <taxon>Leucocoprinus</taxon>
    </lineage>
</organism>